<feature type="transmembrane region" description="Helical" evidence="1">
    <location>
        <begin position="29"/>
        <end position="51"/>
    </location>
</feature>
<proteinExistence type="predicted"/>
<keyword evidence="1" id="KW-0472">Membrane</keyword>
<name>A0A381SIX9_9ZZZZ</name>
<organism evidence="2">
    <name type="scientific">marine metagenome</name>
    <dbReference type="NCBI Taxonomy" id="408172"/>
    <lineage>
        <taxon>unclassified sequences</taxon>
        <taxon>metagenomes</taxon>
        <taxon>ecological metagenomes</taxon>
    </lineage>
</organism>
<evidence type="ECO:0000313" key="2">
    <source>
        <dbReference type="EMBL" id="SVA04020.1"/>
    </source>
</evidence>
<dbReference type="AlphaFoldDB" id="A0A381SIX9"/>
<keyword evidence="1" id="KW-1133">Transmembrane helix</keyword>
<sequence length="60" mass="7135">MKPAFVGSWLEIYRKGGLKQLFKERGWKIVLAFFLFYLIRDSFLYILVPYIGYSQVSSCF</sequence>
<protein>
    <submittedName>
        <fullName evidence="2">Uncharacterized protein</fullName>
    </submittedName>
</protein>
<evidence type="ECO:0000256" key="1">
    <source>
        <dbReference type="SAM" id="Phobius"/>
    </source>
</evidence>
<accession>A0A381SIX9</accession>
<reference evidence="2" key="1">
    <citation type="submission" date="2018-05" db="EMBL/GenBank/DDBJ databases">
        <authorList>
            <person name="Lanie J.A."/>
            <person name="Ng W.-L."/>
            <person name="Kazmierczak K.M."/>
            <person name="Andrzejewski T.M."/>
            <person name="Davidsen T.M."/>
            <person name="Wayne K.J."/>
            <person name="Tettelin H."/>
            <person name="Glass J.I."/>
            <person name="Rusch D."/>
            <person name="Podicherti R."/>
            <person name="Tsui H.-C.T."/>
            <person name="Winkler M.E."/>
        </authorList>
    </citation>
    <scope>NUCLEOTIDE SEQUENCE</scope>
</reference>
<keyword evidence="1" id="KW-0812">Transmembrane</keyword>
<dbReference type="EMBL" id="UINC01003179">
    <property type="protein sequence ID" value="SVA04020.1"/>
    <property type="molecule type" value="Genomic_DNA"/>
</dbReference>
<gene>
    <name evidence="2" type="ORF">METZ01_LOCUS56874</name>
</gene>